<dbReference type="AlphaFoldDB" id="A0AAX1NF47"/>
<dbReference type="EMBL" id="CP076133">
    <property type="protein sequence ID" value="QWG05531.1"/>
    <property type="molecule type" value="Genomic_DNA"/>
</dbReference>
<feature type="signal peptide" evidence="1">
    <location>
        <begin position="1"/>
        <end position="19"/>
    </location>
</feature>
<gene>
    <name evidence="2" type="ORF">KMW28_24230</name>
</gene>
<reference evidence="2 3" key="1">
    <citation type="submission" date="2021-05" db="EMBL/GenBank/DDBJ databases">
        <title>Comparative genomic studies on the polysaccharide-degrading batcterial strains of the Flammeovirga genus.</title>
        <authorList>
            <person name="Zewei F."/>
            <person name="Zheng Z."/>
            <person name="Yu L."/>
            <person name="Ruyue G."/>
            <person name="Yanhong M."/>
            <person name="Yuanyuan C."/>
            <person name="Jingyan G."/>
            <person name="Wenjun H."/>
        </authorList>
    </citation>
    <scope>NUCLEOTIDE SEQUENCE [LARGE SCALE GENOMIC DNA]</scope>
    <source>
        <strain evidence="2 3">NBRC:100898</strain>
    </source>
</reference>
<protein>
    <submittedName>
        <fullName evidence="2">Uncharacterized protein</fullName>
    </submittedName>
</protein>
<dbReference type="RefSeq" id="WP_169661818.1">
    <property type="nucleotide sequence ID" value="NZ_CP076133.1"/>
</dbReference>
<dbReference type="Proteomes" id="UP000678679">
    <property type="component" value="Chromosome 2"/>
</dbReference>
<evidence type="ECO:0000313" key="2">
    <source>
        <dbReference type="EMBL" id="QWG05531.1"/>
    </source>
</evidence>
<proteinExistence type="predicted"/>
<sequence length="169" mass="19284">MRKLTFLIAFLATTIALSAQDIDSDSYYPLSIGQKKTLTWYNNKYQEVIKDTVNISGKRYTIISQIFSKNKVIDLFMRVSNDTVYFYNTKKKLEIPYFGIAPNVGEKIGNGVVLNREAKLKTPSGTLKELLKIEMNYPNGAKDIRYYKKGLGLVAVKNKKGLICYYIPD</sequence>
<accession>A0AAX1NF47</accession>
<dbReference type="KEGG" id="fya:KMW28_24230"/>
<keyword evidence="1" id="KW-0732">Signal</keyword>
<feature type="chain" id="PRO_5043779825" evidence="1">
    <location>
        <begin position="20"/>
        <end position="169"/>
    </location>
</feature>
<evidence type="ECO:0000313" key="3">
    <source>
        <dbReference type="Proteomes" id="UP000678679"/>
    </source>
</evidence>
<organism evidence="2 3">
    <name type="scientific">Flammeovirga yaeyamensis</name>
    <dbReference type="NCBI Taxonomy" id="367791"/>
    <lineage>
        <taxon>Bacteria</taxon>
        <taxon>Pseudomonadati</taxon>
        <taxon>Bacteroidota</taxon>
        <taxon>Cytophagia</taxon>
        <taxon>Cytophagales</taxon>
        <taxon>Flammeovirgaceae</taxon>
        <taxon>Flammeovirga</taxon>
    </lineage>
</organism>
<keyword evidence="3" id="KW-1185">Reference proteome</keyword>
<name>A0AAX1NF47_9BACT</name>
<evidence type="ECO:0000256" key="1">
    <source>
        <dbReference type="SAM" id="SignalP"/>
    </source>
</evidence>